<dbReference type="EMBL" id="NRDI02000034">
    <property type="protein sequence ID" value="KAI1507701.1"/>
    <property type="molecule type" value="Genomic_DNA"/>
</dbReference>
<dbReference type="PRINTS" id="PR00069">
    <property type="entry name" value="ALDKETRDTASE"/>
</dbReference>
<dbReference type="InterPro" id="IPR020471">
    <property type="entry name" value="AKR"/>
</dbReference>
<sequence length="384" mass="42877">MPTPFSEPAKAVSLLEIHRVMAPTAGVRVSPLCLGAMNFGDAWSEMMGKCDKKTAFEMMDYFHSQGGNFIDTANNYQAEESEIWIGEWMKERGVRDQIVLATKFTCNYPNPDKAIRLQTNYAGNSTKSLHVSLEASLKKLQTDYVDILYVHWWDFTTSVPELMQSLNTMVNSGKVLYLGVSDTPAWVVSKANEYARNHGMRGFSVYQGRWSAASRDFEREIIPMAREEGMALCPWGALGGGHFTTEEKRKANEQGRNFGPPSEAHIAISKKLEIIAKEKNTQITSIALAYVRHKYPYVYPIVGGRKLEHLKGNIEALKLALSDEEVDDIDSAVPFDVGFPMNFLFTLGGEQYKNTMTSSDIGLLKFAGPIQSVPVQQGIQPPQL</sequence>
<evidence type="ECO:0000313" key="5">
    <source>
        <dbReference type="EMBL" id="KAF7579425.1"/>
    </source>
</evidence>
<evidence type="ECO:0000256" key="2">
    <source>
        <dbReference type="ARBA" id="ARBA00023002"/>
    </source>
</evidence>
<dbReference type="OMA" id="HIELYQM"/>
<evidence type="ECO:0000313" key="6">
    <source>
        <dbReference type="EMBL" id="KAI1507701.1"/>
    </source>
</evidence>
<comment type="caution">
    <text evidence="5">The sequence shown here is derived from an EMBL/GenBank/DDBJ whole genome shotgun (WGS) entry which is preliminary data.</text>
</comment>
<protein>
    <submittedName>
        <fullName evidence="6">Norsolorinic acid reductase</fullName>
    </submittedName>
    <submittedName>
        <fullName evidence="5">Tas, oxidoreductase (Related to aryl-alcohol dehydrogenase)</fullName>
    </submittedName>
</protein>
<feature type="domain" description="NADP-dependent oxidoreductase" evidence="4">
    <location>
        <begin position="31"/>
        <end position="332"/>
    </location>
</feature>
<dbReference type="InterPro" id="IPR023210">
    <property type="entry name" value="NADP_OxRdtase_dom"/>
</dbReference>
<accession>A0A2W1E5S2</accession>
<evidence type="ECO:0000313" key="7">
    <source>
        <dbReference type="Proteomes" id="UP000245464"/>
    </source>
</evidence>
<keyword evidence="2" id="KW-0560">Oxidoreductase</keyword>
<dbReference type="InterPro" id="IPR050523">
    <property type="entry name" value="AKR_Detox_Biosynth"/>
</dbReference>
<evidence type="ECO:0000256" key="3">
    <source>
        <dbReference type="ARBA" id="ARBA00038157"/>
    </source>
</evidence>
<proteinExistence type="inferred from homology"/>
<keyword evidence="8" id="KW-1185">Reference proteome</keyword>
<evidence type="ECO:0000256" key="1">
    <source>
        <dbReference type="ARBA" id="ARBA00022857"/>
    </source>
</evidence>
<evidence type="ECO:0000259" key="4">
    <source>
        <dbReference type="Pfam" id="PF00248"/>
    </source>
</evidence>
<dbReference type="Pfam" id="PF00248">
    <property type="entry name" value="Aldo_ket_red"/>
    <property type="match status" value="1"/>
</dbReference>
<dbReference type="Gene3D" id="3.20.20.100">
    <property type="entry name" value="NADP-dependent oxidoreductase domain"/>
    <property type="match status" value="1"/>
</dbReference>
<name>A0A2W1E5S2_9PLEO</name>
<comment type="similarity">
    <text evidence="3">Belongs to the aldo/keto reductase family. Aldo/keto reductase 2 subfamily.</text>
</comment>
<reference evidence="6" key="3">
    <citation type="journal article" date="2022" name="bioRxiv">
        <title>A global pangenome for the wheat fungal pathogen Pyrenophora tritici-repentis and prediction of effector protein structural homology.</title>
        <authorList>
            <person name="Moolhuijzen P."/>
            <person name="See P.T."/>
            <person name="Shi G."/>
            <person name="Powell H.R."/>
            <person name="Cockram J."/>
            <person name="Jorgensen L.N."/>
            <person name="Benslimane H."/>
            <person name="Strelkov S.E."/>
            <person name="Turner J."/>
            <person name="Liu Z."/>
            <person name="Moffat C.S."/>
        </authorList>
    </citation>
    <scope>NUCLEOTIDE SEQUENCE</scope>
    <source>
        <strain evidence="6">86-124</strain>
    </source>
</reference>
<evidence type="ECO:0000313" key="8">
    <source>
        <dbReference type="Proteomes" id="UP000249757"/>
    </source>
</evidence>
<reference evidence="5" key="1">
    <citation type="journal article" date="2018" name="BMC Genomics">
        <title>Comparative genomics of the wheat fungal pathogen Pyrenophora tritici-repentis reveals chromosomal variations and genome plasticity.</title>
        <authorList>
            <person name="Moolhuijzen P."/>
            <person name="See P.T."/>
            <person name="Hane J.K."/>
            <person name="Shi G."/>
            <person name="Liu Z."/>
            <person name="Oliver R.P."/>
            <person name="Moffat C.S."/>
        </authorList>
    </citation>
    <scope>NUCLEOTIDE SEQUENCE [LARGE SCALE GENOMIC DNA]</scope>
    <source>
        <strain evidence="5">M4</strain>
    </source>
</reference>
<dbReference type="GO" id="GO:0016491">
    <property type="term" value="F:oxidoreductase activity"/>
    <property type="evidence" value="ECO:0007669"/>
    <property type="project" value="UniProtKB-KW"/>
</dbReference>
<dbReference type="Proteomes" id="UP000245464">
    <property type="component" value="Chromosome 1"/>
</dbReference>
<dbReference type="PANTHER" id="PTHR43364:SF7">
    <property type="entry name" value="NADP-DEPENDENT OXIDOREDUCTASE DOMAIN-CONTAINING PROTEIN-RELATED"/>
    <property type="match status" value="1"/>
</dbReference>
<gene>
    <name evidence="6" type="ORF">Ptr86124_013329</name>
    <name evidence="5" type="ORF">PtrM4_036650</name>
</gene>
<dbReference type="Proteomes" id="UP000249757">
    <property type="component" value="Unassembled WGS sequence"/>
</dbReference>
<reference evidence="8" key="4">
    <citation type="journal article" date="2022" name="Microb. Genom.">
        <title>A global pangenome for the wheat fungal pathogen Pyrenophora tritici-repentis and prediction of effector protein structural homology.</title>
        <authorList>
            <person name="Moolhuijzen P.M."/>
            <person name="See P.T."/>
            <person name="Shi G."/>
            <person name="Powell H.R."/>
            <person name="Cockram J."/>
            <person name="Jorgensen L.N."/>
            <person name="Benslimane H."/>
            <person name="Strelkov S.E."/>
            <person name="Turner J."/>
            <person name="Liu Z."/>
            <person name="Moffat C.S."/>
        </authorList>
    </citation>
    <scope>NUCLEOTIDE SEQUENCE [LARGE SCALE GENOMIC DNA]</scope>
</reference>
<dbReference type="AlphaFoldDB" id="A0A2W1E5S2"/>
<dbReference type="InterPro" id="IPR036812">
    <property type="entry name" value="NAD(P)_OxRdtase_dom_sf"/>
</dbReference>
<keyword evidence="1" id="KW-0521">NADP</keyword>
<reference evidence="6" key="2">
    <citation type="submission" date="2021-05" db="EMBL/GenBank/DDBJ databases">
        <authorList>
            <person name="Moolhuijzen P.M."/>
            <person name="Moffat C.S."/>
        </authorList>
    </citation>
    <scope>NUCLEOTIDE SEQUENCE</scope>
    <source>
        <strain evidence="6">86-124</strain>
    </source>
</reference>
<dbReference type="EMBL" id="NQIK02000001">
    <property type="protein sequence ID" value="KAF7579425.1"/>
    <property type="molecule type" value="Genomic_DNA"/>
</dbReference>
<dbReference type="CDD" id="cd19146">
    <property type="entry name" value="AKR_AKR9A1-2"/>
    <property type="match status" value="1"/>
</dbReference>
<dbReference type="PANTHER" id="PTHR43364">
    <property type="entry name" value="NADH-SPECIFIC METHYLGLYOXAL REDUCTASE-RELATED"/>
    <property type="match status" value="1"/>
</dbReference>
<organism evidence="5 7">
    <name type="scientific">Pyrenophora tritici-repentis</name>
    <dbReference type="NCBI Taxonomy" id="45151"/>
    <lineage>
        <taxon>Eukaryota</taxon>
        <taxon>Fungi</taxon>
        <taxon>Dikarya</taxon>
        <taxon>Ascomycota</taxon>
        <taxon>Pezizomycotina</taxon>
        <taxon>Dothideomycetes</taxon>
        <taxon>Pleosporomycetidae</taxon>
        <taxon>Pleosporales</taxon>
        <taxon>Pleosporineae</taxon>
        <taxon>Pleosporaceae</taxon>
        <taxon>Pyrenophora</taxon>
    </lineage>
</organism>
<dbReference type="SUPFAM" id="SSF51430">
    <property type="entry name" value="NAD(P)-linked oxidoreductase"/>
    <property type="match status" value="1"/>
</dbReference>